<dbReference type="PANTHER" id="PTHR42837">
    <property type="entry name" value="REGULATOR OF SIGMA-E PROTEASE RSEP"/>
    <property type="match status" value="1"/>
</dbReference>
<evidence type="ECO:0000259" key="4">
    <source>
        <dbReference type="PROSITE" id="PS51494"/>
    </source>
</evidence>
<evidence type="ECO:0000313" key="6">
    <source>
        <dbReference type="Proteomes" id="UP000195897"/>
    </source>
</evidence>
<keyword evidence="2" id="KW-0732">Signal</keyword>
<dbReference type="Proteomes" id="UP000195897">
    <property type="component" value="Unassembled WGS sequence"/>
</dbReference>
<feature type="signal peptide" evidence="2">
    <location>
        <begin position="1"/>
        <end position="27"/>
    </location>
</feature>
<name>A0A1Y4L636_9FIRM</name>
<evidence type="ECO:0000259" key="3">
    <source>
        <dbReference type="PROSITE" id="PS50106"/>
    </source>
</evidence>
<evidence type="ECO:0000256" key="1">
    <source>
        <dbReference type="ARBA" id="ARBA00001947"/>
    </source>
</evidence>
<evidence type="ECO:0000313" key="5">
    <source>
        <dbReference type="EMBL" id="OUP52207.1"/>
    </source>
</evidence>
<dbReference type="GO" id="GO:0004222">
    <property type="term" value="F:metalloendopeptidase activity"/>
    <property type="evidence" value="ECO:0007669"/>
    <property type="project" value="InterPro"/>
</dbReference>
<dbReference type="InterPro" id="IPR014219">
    <property type="entry name" value="SpoIVB"/>
</dbReference>
<dbReference type="CDD" id="cd23081">
    <property type="entry name" value="cpPDZ_EcRseP-like"/>
    <property type="match status" value="1"/>
</dbReference>
<dbReference type="AlphaFoldDB" id="A0A1Y4L636"/>
<dbReference type="NCBIfam" id="TIGR02860">
    <property type="entry name" value="spore_IV_B"/>
    <property type="match status" value="1"/>
</dbReference>
<protein>
    <submittedName>
        <fullName evidence="5">SpoIVB peptidase</fullName>
    </submittedName>
</protein>
<dbReference type="SUPFAM" id="SSF50156">
    <property type="entry name" value="PDZ domain-like"/>
    <property type="match status" value="1"/>
</dbReference>
<dbReference type="PROSITE" id="PS51494">
    <property type="entry name" value="SPOIVB"/>
    <property type="match status" value="1"/>
</dbReference>
<dbReference type="InterPro" id="IPR004387">
    <property type="entry name" value="Pept_M50_Zn"/>
</dbReference>
<dbReference type="Pfam" id="PF17820">
    <property type="entry name" value="PDZ_6"/>
    <property type="match status" value="1"/>
</dbReference>
<dbReference type="InterPro" id="IPR036034">
    <property type="entry name" value="PDZ_sf"/>
</dbReference>
<dbReference type="PROSITE" id="PS50106">
    <property type="entry name" value="PDZ"/>
    <property type="match status" value="1"/>
</dbReference>
<reference evidence="6" key="1">
    <citation type="submission" date="2017-04" db="EMBL/GenBank/DDBJ databases">
        <title>Function of individual gut microbiota members based on whole genome sequencing of pure cultures obtained from chicken caecum.</title>
        <authorList>
            <person name="Medvecky M."/>
            <person name="Cejkova D."/>
            <person name="Polansky O."/>
            <person name="Karasova D."/>
            <person name="Kubasova T."/>
            <person name="Cizek A."/>
            <person name="Rychlik I."/>
        </authorList>
    </citation>
    <scope>NUCLEOTIDE SEQUENCE [LARGE SCALE GENOMIC DNA]</scope>
    <source>
        <strain evidence="6">An180</strain>
    </source>
</reference>
<dbReference type="PANTHER" id="PTHR42837:SF2">
    <property type="entry name" value="MEMBRANE METALLOPROTEASE ARASP2, CHLOROPLASTIC-RELATED"/>
    <property type="match status" value="1"/>
</dbReference>
<dbReference type="InterPro" id="IPR001478">
    <property type="entry name" value="PDZ"/>
</dbReference>
<dbReference type="Pfam" id="PF05580">
    <property type="entry name" value="Peptidase_S55"/>
    <property type="match status" value="1"/>
</dbReference>
<proteinExistence type="predicted"/>
<dbReference type="GO" id="GO:0016020">
    <property type="term" value="C:membrane"/>
    <property type="evidence" value="ECO:0007669"/>
    <property type="project" value="InterPro"/>
</dbReference>
<comment type="caution">
    <text evidence="5">The sequence shown here is derived from an EMBL/GenBank/DDBJ whole genome shotgun (WGS) entry which is preliminary data.</text>
</comment>
<dbReference type="SMART" id="SM00228">
    <property type="entry name" value="PDZ"/>
    <property type="match status" value="1"/>
</dbReference>
<evidence type="ECO:0000256" key="2">
    <source>
        <dbReference type="SAM" id="SignalP"/>
    </source>
</evidence>
<accession>A0A1Y4L636</accession>
<dbReference type="RefSeq" id="WP_087373608.1">
    <property type="nucleotide sequence ID" value="NZ_NFKK01000012.1"/>
</dbReference>
<feature type="domain" description="PDZ" evidence="3">
    <location>
        <begin position="35"/>
        <end position="121"/>
    </location>
</feature>
<feature type="chain" id="PRO_5012305724" evidence="2">
    <location>
        <begin position="28"/>
        <end position="335"/>
    </location>
</feature>
<feature type="domain" description="Peptidase S55" evidence="4">
    <location>
        <begin position="111"/>
        <end position="335"/>
    </location>
</feature>
<dbReference type="InterPro" id="IPR009003">
    <property type="entry name" value="Peptidase_S1_PA"/>
</dbReference>
<organism evidence="5 6">
    <name type="scientific">Butyricicoccus pullicaecorum</name>
    <dbReference type="NCBI Taxonomy" id="501571"/>
    <lineage>
        <taxon>Bacteria</taxon>
        <taxon>Bacillati</taxon>
        <taxon>Bacillota</taxon>
        <taxon>Clostridia</taxon>
        <taxon>Eubacteriales</taxon>
        <taxon>Butyricicoccaceae</taxon>
        <taxon>Butyricicoccus</taxon>
    </lineage>
</organism>
<gene>
    <name evidence="5" type="ORF">B5F17_10365</name>
</gene>
<sequence length="335" mass="34549">MQIRNKWLARSCAAALVLALSVGTALAAQSLIPVGRAAGIKLHADGVMIASLDPVTTAVGQVSPAEAAGLQPGDVILTANGQSVDTNDALQEIIEGADGQAITLHVRRDGEELDVSVTPVQDTSGHDRLGVMIRDGMAGIGTITYVDPETGAYGSLGHGICDGESGVLVPLAEGSLMEASVAGVQKGASGAPGALQGEFNLQEDMGTVEKNTDTGIFGVLTDDSYYDDLDTLPIADAQEGTCEIWSNVEGETIGHYTAEITKLYGEGGENDRSMVIHVTDPKLIEKTGGIVQGMSGSPVIQDGKLVGAVTHVLVNDPTRGYAVEIEKMLEAQAAA</sequence>
<comment type="cofactor">
    <cofactor evidence="1">
        <name>Zn(2+)</name>
        <dbReference type="ChEBI" id="CHEBI:29105"/>
    </cofactor>
</comment>
<dbReference type="SUPFAM" id="SSF50494">
    <property type="entry name" value="Trypsin-like serine proteases"/>
    <property type="match status" value="1"/>
</dbReference>
<dbReference type="InterPro" id="IPR008763">
    <property type="entry name" value="Peptidase_S55"/>
</dbReference>
<dbReference type="EMBL" id="NFKK01000012">
    <property type="protein sequence ID" value="OUP52207.1"/>
    <property type="molecule type" value="Genomic_DNA"/>
</dbReference>
<dbReference type="GO" id="GO:0006508">
    <property type="term" value="P:proteolysis"/>
    <property type="evidence" value="ECO:0007669"/>
    <property type="project" value="InterPro"/>
</dbReference>
<dbReference type="Gene3D" id="2.30.42.10">
    <property type="match status" value="1"/>
</dbReference>
<dbReference type="InterPro" id="IPR041489">
    <property type="entry name" value="PDZ_6"/>
</dbReference>